<dbReference type="Proteomes" id="UP000321301">
    <property type="component" value="Unassembled WGS sequence"/>
</dbReference>
<keyword evidence="4" id="KW-0808">Transferase</keyword>
<keyword evidence="7 15" id="KW-0418">Kinase</keyword>
<name>A0A512C734_9BACT</name>
<evidence type="ECO:0000256" key="2">
    <source>
        <dbReference type="ARBA" id="ARBA00004141"/>
    </source>
</evidence>
<dbReference type="SUPFAM" id="SSF55785">
    <property type="entry name" value="PYP-like sensor domain (PAS domain)"/>
    <property type="match status" value="1"/>
</dbReference>
<dbReference type="GO" id="GO:0000156">
    <property type="term" value="F:phosphorelay response regulator activity"/>
    <property type="evidence" value="ECO:0007669"/>
    <property type="project" value="TreeGrafter"/>
</dbReference>
<dbReference type="InterPro" id="IPR050351">
    <property type="entry name" value="BphY/WalK/GraS-like"/>
</dbReference>
<evidence type="ECO:0000256" key="9">
    <source>
        <dbReference type="ARBA" id="ARBA00022989"/>
    </source>
</evidence>
<reference evidence="15 16" key="1">
    <citation type="submission" date="2019-07" db="EMBL/GenBank/DDBJ databases">
        <title>Whole genome shotgun sequence of Cyclobacterium qasimii NBRC 106168.</title>
        <authorList>
            <person name="Hosoyama A."/>
            <person name="Uohara A."/>
            <person name="Ohji S."/>
            <person name="Ichikawa N."/>
        </authorList>
    </citation>
    <scope>NUCLEOTIDE SEQUENCE [LARGE SCALE GENOMIC DNA]</scope>
    <source>
        <strain evidence="15 16">NBRC 106168</strain>
    </source>
</reference>
<evidence type="ECO:0000259" key="14">
    <source>
        <dbReference type="PROSITE" id="PS50112"/>
    </source>
</evidence>
<evidence type="ECO:0000256" key="10">
    <source>
        <dbReference type="ARBA" id="ARBA00023012"/>
    </source>
</evidence>
<dbReference type="Gene3D" id="3.30.565.10">
    <property type="entry name" value="Histidine kinase-like ATPase, C-terminal domain"/>
    <property type="match status" value="1"/>
</dbReference>
<organism evidence="15 16">
    <name type="scientific">Cyclobacterium qasimii</name>
    <dbReference type="NCBI Taxonomy" id="1350429"/>
    <lineage>
        <taxon>Bacteria</taxon>
        <taxon>Pseudomonadati</taxon>
        <taxon>Bacteroidota</taxon>
        <taxon>Cytophagia</taxon>
        <taxon>Cytophagales</taxon>
        <taxon>Cyclobacteriaceae</taxon>
        <taxon>Cyclobacterium</taxon>
    </lineage>
</organism>
<comment type="catalytic activity">
    <reaction evidence="1">
        <text>ATP + protein L-histidine = ADP + protein N-phospho-L-histidine.</text>
        <dbReference type="EC" id="2.7.13.3"/>
    </reaction>
</comment>
<dbReference type="PRINTS" id="PR00344">
    <property type="entry name" value="BCTRLSENSOR"/>
</dbReference>
<dbReference type="PROSITE" id="PS50112">
    <property type="entry name" value="PAS"/>
    <property type="match status" value="1"/>
</dbReference>
<feature type="domain" description="Histidine kinase" evidence="13">
    <location>
        <begin position="229"/>
        <end position="450"/>
    </location>
</feature>
<keyword evidence="6" id="KW-0547">Nucleotide-binding</keyword>
<protein>
    <recommendedName>
        <fullName evidence="3">histidine kinase</fullName>
        <ecNumber evidence="3">2.7.13.3</ecNumber>
    </recommendedName>
</protein>
<proteinExistence type="predicted"/>
<dbReference type="InterPro" id="IPR035965">
    <property type="entry name" value="PAS-like_dom_sf"/>
</dbReference>
<dbReference type="PROSITE" id="PS50109">
    <property type="entry name" value="HIS_KIN"/>
    <property type="match status" value="1"/>
</dbReference>
<dbReference type="PANTHER" id="PTHR42878:SF7">
    <property type="entry name" value="SENSOR HISTIDINE KINASE GLRK"/>
    <property type="match status" value="1"/>
</dbReference>
<evidence type="ECO:0000256" key="6">
    <source>
        <dbReference type="ARBA" id="ARBA00022741"/>
    </source>
</evidence>
<keyword evidence="10" id="KW-0902">Two-component regulatory system</keyword>
<dbReference type="RefSeq" id="WP_146947012.1">
    <property type="nucleotide sequence ID" value="NZ_BJYV01000001.1"/>
</dbReference>
<comment type="subcellular location">
    <subcellularLocation>
        <location evidence="2">Membrane</location>
        <topology evidence="2">Multi-pass membrane protein</topology>
    </subcellularLocation>
</comment>
<dbReference type="AlphaFoldDB" id="A0A512C734"/>
<dbReference type="Pfam" id="PF02518">
    <property type="entry name" value="HATPase_c"/>
    <property type="match status" value="1"/>
</dbReference>
<evidence type="ECO:0000256" key="7">
    <source>
        <dbReference type="ARBA" id="ARBA00022777"/>
    </source>
</evidence>
<gene>
    <name evidence="15" type="ORF">CQA01_05390</name>
</gene>
<dbReference type="SMART" id="SM00387">
    <property type="entry name" value="HATPase_c"/>
    <property type="match status" value="1"/>
</dbReference>
<feature type="transmembrane region" description="Helical" evidence="12">
    <location>
        <begin position="32"/>
        <end position="51"/>
    </location>
</feature>
<evidence type="ECO:0000256" key="11">
    <source>
        <dbReference type="ARBA" id="ARBA00023136"/>
    </source>
</evidence>
<dbReference type="InterPro" id="IPR003594">
    <property type="entry name" value="HATPase_dom"/>
</dbReference>
<feature type="transmembrane region" description="Helical" evidence="12">
    <location>
        <begin position="7"/>
        <end position="26"/>
    </location>
</feature>
<feature type="domain" description="PAS" evidence="14">
    <location>
        <begin position="110"/>
        <end position="149"/>
    </location>
</feature>
<dbReference type="GO" id="GO:0007234">
    <property type="term" value="P:osmosensory signaling via phosphorelay pathway"/>
    <property type="evidence" value="ECO:0007669"/>
    <property type="project" value="TreeGrafter"/>
</dbReference>
<comment type="caution">
    <text evidence="15">The sequence shown here is derived from an EMBL/GenBank/DDBJ whole genome shotgun (WGS) entry which is preliminary data.</text>
</comment>
<evidence type="ECO:0000256" key="12">
    <source>
        <dbReference type="SAM" id="Phobius"/>
    </source>
</evidence>
<dbReference type="InterPro" id="IPR036890">
    <property type="entry name" value="HATPase_C_sf"/>
</dbReference>
<evidence type="ECO:0000313" key="15">
    <source>
        <dbReference type="EMBL" id="GEO20005.1"/>
    </source>
</evidence>
<evidence type="ECO:0000256" key="3">
    <source>
        <dbReference type="ARBA" id="ARBA00012438"/>
    </source>
</evidence>
<dbReference type="GO" id="GO:0030295">
    <property type="term" value="F:protein kinase activator activity"/>
    <property type="evidence" value="ECO:0007669"/>
    <property type="project" value="TreeGrafter"/>
</dbReference>
<sequence length="450" mass="52317">MASRNFYFQMIIRVVLITLAALGSAYFVILEWFWVGGVFLISIGFQTYFLISYINKTNRKIAYFFDAIRNEDFTLRFPEKVSIQSFKELNSSLNRVNQLIQDVQLKLQVRERYYQEILKQIDIGIMTIDEKGHILYSNPFLEKLLNFRPLLHLKQFRQIDLKLYELIDNLGPFEQKYYQLVNEREKNQLFFKAVPINMEGKALLLVTVQDLHKELDEKETDSWVRLIRVLTHEIMNTITPITSISESLSKYYKVDEGGELKWENLNEDQIKNTVKGLNVIKIQGEDLMDFVQSYRSFLDLPNPDKSLVNIKALLERLKVLMRMENNSRKLEFNVLVEPEDLEFYIDEKQIAQVLINLSKNAIQSVEGQNNGELTIKASINAQGRKYIEVKDNGPGILAEQMDEIFVPFFTTKNGGTGIGLSLSKQIMHLHGGSIRVHSIPFKETTFVLTF</sequence>
<keyword evidence="8" id="KW-0067">ATP-binding</keyword>
<accession>A0A512C734</accession>
<evidence type="ECO:0000256" key="8">
    <source>
        <dbReference type="ARBA" id="ARBA00022840"/>
    </source>
</evidence>
<keyword evidence="9 12" id="KW-1133">Transmembrane helix</keyword>
<keyword evidence="11 12" id="KW-0472">Membrane</keyword>
<dbReference type="Gene3D" id="3.30.450.20">
    <property type="entry name" value="PAS domain"/>
    <property type="match status" value="1"/>
</dbReference>
<keyword evidence="16" id="KW-1185">Reference proteome</keyword>
<evidence type="ECO:0000256" key="1">
    <source>
        <dbReference type="ARBA" id="ARBA00000085"/>
    </source>
</evidence>
<evidence type="ECO:0000313" key="16">
    <source>
        <dbReference type="Proteomes" id="UP000321301"/>
    </source>
</evidence>
<evidence type="ECO:0000256" key="5">
    <source>
        <dbReference type="ARBA" id="ARBA00022692"/>
    </source>
</evidence>
<evidence type="ECO:0000256" key="4">
    <source>
        <dbReference type="ARBA" id="ARBA00022679"/>
    </source>
</evidence>
<dbReference type="InterPro" id="IPR004358">
    <property type="entry name" value="Sig_transdc_His_kin-like_C"/>
</dbReference>
<dbReference type="GO" id="GO:0004673">
    <property type="term" value="F:protein histidine kinase activity"/>
    <property type="evidence" value="ECO:0007669"/>
    <property type="project" value="UniProtKB-EC"/>
</dbReference>
<dbReference type="SUPFAM" id="SSF55874">
    <property type="entry name" value="ATPase domain of HSP90 chaperone/DNA topoisomerase II/histidine kinase"/>
    <property type="match status" value="1"/>
</dbReference>
<dbReference type="PANTHER" id="PTHR42878">
    <property type="entry name" value="TWO-COMPONENT HISTIDINE KINASE"/>
    <property type="match status" value="1"/>
</dbReference>
<evidence type="ECO:0000259" key="13">
    <source>
        <dbReference type="PROSITE" id="PS50109"/>
    </source>
</evidence>
<dbReference type="InterPro" id="IPR000014">
    <property type="entry name" value="PAS"/>
</dbReference>
<dbReference type="GO" id="GO:0005524">
    <property type="term" value="F:ATP binding"/>
    <property type="evidence" value="ECO:0007669"/>
    <property type="project" value="UniProtKB-KW"/>
</dbReference>
<dbReference type="GO" id="GO:0016020">
    <property type="term" value="C:membrane"/>
    <property type="evidence" value="ECO:0007669"/>
    <property type="project" value="UniProtKB-SubCell"/>
</dbReference>
<keyword evidence="5 12" id="KW-0812">Transmembrane</keyword>
<dbReference type="EC" id="2.7.13.3" evidence="3"/>
<dbReference type="EMBL" id="BJYV01000001">
    <property type="protein sequence ID" value="GEO20005.1"/>
    <property type="molecule type" value="Genomic_DNA"/>
</dbReference>
<dbReference type="InterPro" id="IPR005467">
    <property type="entry name" value="His_kinase_dom"/>
</dbReference>